<dbReference type="PANTHER" id="PTHR24322:SF736">
    <property type="entry name" value="RETINOL DEHYDROGENASE 10"/>
    <property type="match status" value="1"/>
</dbReference>
<dbReference type="PANTHER" id="PTHR24322">
    <property type="entry name" value="PKSB"/>
    <property type="match status" value="1"/>
</dbReference>
<keyword evidence="6" id="KW-1185">Reference proteome</keyword>
<comment type="caution">
    <text evidence="5">The sequence shown here is derived from an EMBL/GenBank/DDBJ whole genome shotgun (WGS) entry which is preliminary data.</text>
</comment>
<evidence type="ECO:0000313" key="6">
    <source>
        <dbReference type="Proteomes" id="UP000328092"/>
    </source>
</evidence>
<dbReference type="Gene3D" id="3.40.50.720">
    <property type="entry name" value="NAD(P)-binding Rossmann-like Domain"/>
    <property type="match status" value="1"/>
</dbReference>
<dbReference type="EC" id="1.-.-.-" evidence="5"/>
<proteinExistence type="inferred from homology"/>
<gene>
    <name evidence="5" type="primary">sadH_2</name>
    <name evidence="5" type="ORF">CI1B_58140</name>
</gene>
<dbReference type="InterPro" id="IPR002347">
    <property type="entry name" value="SDR_fam"/>
</dbReference>
<organism evidence="5 6">
    <name type="scientific">Bradyrhizobium ivorense</name>
    <dbReference type="NCBI Taxonomy" id="2511166"/>
    <lineage>
        <taxon>Bacteria</taxon>
        <taxon>Pseudomonadati</taxon>
        <taxon>Pseudomonadota</taxon>
        <taxon>Alphaproteobacteria</taxon>
        <taxon>Hyphomicrobiales</taxon>
        <taxon>Nitrobacteraceae</taxon>
        <taxon>Bradyrhizobium</taxon>
    </lineage>
</organism>
<keyword evidence="2 5" id="KW-0560">Oxidoreductase</keyword>
<dbReference type="OrthoDB" id="9793825at2"/>
<feature type="domain" description="Ketoreductase" evidence="4">
    <location>
        <begin position="7"/>
        <end position="200"/>
    </location>
</feature>
<dbReference type="GO" id="GO:0016616">
    <property type="term" value="F:oxidoreductase activity, acting on the CH-OH group of donors, NAD or NADP as acceptor"/>
    <property type="evidence" value="ECO:0007669"/>
    <property type="project" value="TreeGrafter"/>
</dbReference>
<evidence type="ECO:0000256" key="3">
    <source>
        <dbReference type="RuleBase" id="RU000363"/>
    </source>
</evidence>
<dbReference type="AlphaFoldDB" id="A0A508TLS3"/>
<evidence type="ECO:0000256" key="2">
    <source>
        <dbReference type="ARBA" id="ARBA00023002"/>
    </source>
</evidence>
<dbReference type="Pfam" id="PF00106">
    <property type="entry name" value="adh_short"/>
    <property type="match status" value="1"/>
</dbReference>
<dbReference type="SMART" id="SM00822">
    <property type="entry name" value="PKS_KR"/>
    <property type="match status" value="1"/>
</dbReference>
<dbReference type="EMBL" id="CAADFC020000023">
    <property type="protein sequence ID" value="VIO75312.1"/>
    <property type="molecule type" value="Genomic_DNA"/>
</dbReference>
<name>A0A508TLS3_9BRAD</name>
<reference evidence="5" key="1">
    <citation type="submission" date="2019-02" db="EMBL/GenBank/DDBJ databases">
        <authorList>
            <person name="Pothier F.J."/>
        </authorList>
    </citation>
    <scope>NUCLEOTIDE SEQUENCE</scope>
    <source>
        <strain evidence="5">CI-1B</strain>
    </source>
</reference>
<dbReference type="PRINTS" id="PR00080">
    <property type="entry name" value="SDRFAMILY"/>
</dbReference>
<dbReference type="CDD" id="cd05233">
    <property type="entry name" value="SDR_c"/>
    <property type="match status" value="1"/>
</dbReference>
<dbReference type="RefSeq" id="WP_139862685.1">
    <property type="nucleotide sequence ID" value="NZ_CAADFC020000023.1"/>
</dbReference>
<dbReference type="InterPro" id="IPR057326">
    <property type="entry name" value="KR_dom"/>
</dbReference>
<protein>
    <submittedName>
        <fullName evidence="5">Oxidoreductase SadH</fullName>
        <ecNumber evidence="5">1.-.-.-</ecNumber>
    </submittedName>
</protein>
<dbReference type="PRINTS" id="PR00081">
    <property type="entry name" value="GDHRDH"/>
</dbReference>
<evidence type="ECO:0000256" key="1">
    <source>
        <dbReference type="ARBA" id="ARBA00006484"/>
    </source>
</evidence>
<dbReference type="SUPFAM" id="SSF51735">
    <property type="entry name" value="NAD(P)-binding Rossmann-fold domains"/>
    <property type="match status" value="1"/>
</dbReference>
<comment type="similarity">
    <text evidence="1 3">Belongs to the short-chain dehydrogenases/reductases (SDR) family.</text>
</comment>
<sequence>MKDFAGKIAVITGGGTGMGRELARQLVAEGCNVAMCDVSAEAMAETKRLCEVERLPQGLRITTHIADVSIEDHYKRFRDELMEQQATDKIHLLFNNAGIGGGGSMFINTREQWERTFNICWGGVYLGVRTFLPLLVRADEAHMVNTSSVNGFWASVGIGVSHTAYSAAKFAVKGFTEALINDLRLNAPHVKCSVVMPGHIGTSIVSNSRKVQLGTESDQLSADELTQARQRLKGQGVDVAKLSDADIQKLALDRARIFHDEAPTTAAAAAKIILDGVKADRWRILVGDDAHLLDERVRKTPEQAYTPEFYQSIVAETGWKVG</sequence>
<dbReference type="Proteomes" id="UP000328092">
    <property type="component" value="Unassembled WGS sequence"/>
</dbReference>
<evidence type="ECO:0000313" key="5">
    <source>
        <dbReference type="EMBL" id="VIO75312.1"/>
    </source>
</evidence>
<evidence type="ECO:0000259" key="4">
    <source>
        <dbReference type="SMART" id="SM00822"/>
    </source>
</evidence>
<accession>A0A508TLS3</accession>
<dbReference type="InterPro" id="IPR036291">
    <property type="entry name" value="NAD(P)-bd_dom_sf"/>
</dbReference>